<evidence type="ECO:0000313" key="1">
    <source>
        <dbReference type="EMBL" id="MBE0345640.1"/>
    </source>
</evidence>
<accession>A0A8I0MUS1</accession>
<sequence>MSIEEKIGQIKADYCKAFSNFSAEVGEYTSWYYDLDDLFIELTSEDNTKRFNVIPVGSYSTEFNSFLWSWANEDLSEHTRSKAAELKSLYSEFPFKAFQVKGFNCKQEELDEILSLSLYHLNGKVIFKIKDESPWLFLCVL</sequence>
<organism evidence="1 2">
    <name type="scientific">Pseudoalteromonas peptidolytica F12-50-A1</name>
    <dbReference type="NCBI Taxonomy" id="1315280"/>
    <lineage>
        <taxon>Bacteria</taxon>
        <taxon>Pseudomonadati</taxon>
        <taxon>Pseudomonadota</taxon>
        <taxon>Gammaproteobacteria</taxon>
        <taxon>Alteromonadales</taxon>
        <taxon>Pseudoalteromonadaceae</taxon>
        <taxon>Pseudoalteromonas</taxon>
    </lineage>
</organism>
<comment type="caution">
    <text evidence="1">The sequence shown here is derived from an EMBL/GenBank/DDBJ whole genome shotgun (WGS) entry which is preliminary data.</text>
</comment>
<dbReference type="InterPro" id="IPR049249">
    <property type="entry name" value="DUF6882"/>
</dbReference>
<dbReference type="AlphaFoldDB" id="A0A8I0MUS1"/>
<dbReference type="Proteomes" id="UP000660708">
    <property type="component" value="Unassembled WGS sequence"/>
</dbReference>
<protein>
    <submittedName>
        <fullName evidence="1">Uncharacterized protein</fullName>
    </submittedName>
</protein>
<reference evidence="1 2" key="1">
    <citation type="submission" date="2015-06" db="EMBL/GenBank/DDBJ databases">
        <title>Genome sequence of Pseudoalteromonas peptidolytica.</title>
        <authorList>
            <person name="Xie B.-B."/>
            <person name="Rong J.-C."/>
            <person name="Qin Q.-L."/>
            <person name="Zhang Y.-Z."/>
        </authorList>
    </citation>
    <scope>NUCLEOTIDE SEQUENCE [LARGE SCALE GENOMIC DNA]</scope>
    <source>
        <strain evidence="1 2">F12-50-A1</strain>
    </source>
</reference>
<proteinExistence type="predicted"/>
<evidence type="ECO:0000313" key="2">
    <source>
        <dbReference type="Proteomes" id="UP000660708"/>
    </source>
</evidence>
<dbReference type="EMBL" id="AQHF01000020">
    <property type="protein sequence ID" value="MBE0345640.1"/>
    <property type="molecule type" value="Genomic_DNA"/>
</dbReference>
<dbReference type="RefSeq" id="WP_147391473.1">
    <property type="nucleotide sequence ID" value="NZ_AQHF01000020.1"/>
</dbReference>
<gene>
    <name evidence="1" type="ORF">PPEP_a0554</name>
</gene>
<name>A0A8I0MUS1_9GAMM</name>
<dbReference type="Pfam" id="PF21813">
    <property type="entry name" value="DUF6882"/>
    <property type="match status" value="1"/>
</dbReference>
<keyword evidence="2" id="KW-1185">Reference proteome</keyword>